<evidence type="ECO:0000313" key="3">
    <source>
        <dbReference type="Proteomes" id="UP001501005"/>
    </source>
</evidence>
<dbReference type="Proteomes" id="UP001501005">
    <property type="component" value="Unassembled WGS sequence"/>
</dbReference>
<accession>A0ABN1NQZ9</accession>
<evidence type="ECO:0000313" key="2">
    <source>
        <dbReference type="EMBL" id="GAA0914668.1"/>
    </source>
</evidence>
<gene>
    <name evidence="2" type="ORF">GCM10009549_29310</name>
</gene>
<name>A0ABN1NQZ9_9ACTN</name>
<feature type="compositionally biased region" description="Low complexity" evidence="1">
    <location>
        <begin position="21"/>
        <end position="31"/>
    </location>
</feature>
<dbReference type="EMBL" id="BAAAHG010000021">
    <property type="protein sequence ID" value="GAA0914668.1"/>
    <property type="molecule type" value="Genomic_DNA"/>
</dbReference>
<comment type="caution">
    <text evidence="2">The sequence shown here is derived from an EMBL/GenBank/DDBJ whole genome shotgun (WGS) entry which is preliminary data.</text>
</comment>
<protein>
    <submittedName>
        <fullName evidence="2">Uncharacterized protein</fullName>
    </submittedName>
</protein>
<reference evidence="2 3" key="1">
    <citation type="journal article" date="2019" name="Int. J. Syst. Evol. Microbiol.">
        <title>The Global Catalogue of Microorganisms (GCM) 10K type strain sequencing project: providing services to taxonomists for standard genome sequencing and annotation.</title>
        <authorList>
            <consortium name="The Broad Institute Genomics Platform"/>
            <consortium name="The Broad Institute Genome Sequencing Center for Infectious Disease"/>
            <person name="Wu L."/>
            <person name="Ma J."/>
        </authorList>
    </citation>
    <scope>NUCLEOTIDE SEQUENCE [LARGE SCALE GENOMIC DNA]</scope>
    <source>
        <strain evidence="2 3">JCM 10673</strain>
    </source>
</reference>
<proteinExistence type="predicted"/>
<evidence type="ECO:0000256" key="1">
    <source>
        <dbReference type="SAM" id="MobiDB-lite"/>
    </source>
</evidence>
<organism evidence="2 3">
    <name type="scientific">Streptomyces thermoalcalitolerans</name>
    <dbReference type="NCBI Taxonomy" id="65605"/>
    <lineage>
        <taxon>Bacteria</taxon>
        <taxon>Bacillati</taxon>
        <taxon>Actinomycetota</taxon>
        <taxon>Actinomycetes</taxon>
        <taxon>Kitasatosporales</taxon>
        <taxon>Streptomycetaceae</taxon>
        <taxon>Streptomyces</taxon>
    </lineage>
</organism>
<sequence>MLQVLSPERRYRPGGVPPRTPSARAAAGRTRATAPLPADSLFRRPFWGLPEEVGVHKGLATRIVRLLCALCRH</sequence>
<keyword evidence="3" id="KW-1185">Reference proteome</keyword>
<feature type="region of interest" description="Disordered" evidence="1">
    <location>
        <begin position="1"/>
        <end position="31"/>
    </location>
</feature>